<evidence type="ECO:0000313" key="7">
    <source>
        <dbReference type="EMBL" id="KIN93783.1"/>
    </source>
</evidence>
<dbReference type="GO" id="GO:0016020">
    <property type="term" value="C:membrane"/>
    <property type="evidence" value="ECO:0007669"/>
    <property type="project" value="UniProtKB-SubCell"/>
</dbReference>
<evidence type="ECO:0000256" key="2">
    <source>
        <dbReference type="ARBA" id="ARBA00022448"/>
    </source>
</evidence>
<keyword evidence="8" id="KW-1185">Reference proteome</keyword>
<dbReference type="PANTHER" id="PTHR45649">
    <property type="entry name" value="AMINO-ACID PERMEASE BAT1"/>
    <property type="match status" value="1"/>
</dbReference>
<keyword evidence="4 6" id="KW-1133">Transmembrane helix</keyword>
<keyword evidence="2" id="KW-0813">Transport</keyword>
<evidence type="ECO:0008006" key="9">
    <source>
        <dbReference type="Google" id="ProtNLM"/>
    </source>
</evidence>
<proteinExistence type="predicted"/>
<organism evidence="7 8">
    <name type="scientific">Pisolithus tinctorius Marx 270</name>
    <dbReference type="NCBI Taxonomy" id="870435"/>
    <lineage>
        <taxon>Eukaryota</taxon>
        <taxon>Fungi</taxon>
        <taxon>Dikarya</taxon>
        <taxon>Basidiomycota</taxon>
        <taxon>Agaricomycotina</taxon>
        <taxon>Agaricomycetes</taxon>
        <taxon>Agaricomycetidae</taxon>
        <taxon>Boletales</taxon>
        <taxon>Sclerodermatineae</taxon>
        <taxon>Pisolithaceae</taxon>
        <taxon>Pisolithus</taxon>
    </lineage>
</organism>
<feature type="transmembrane region" description="Helical" evidence="6">
    <location>
        <begin position="39"/>
        <end position="63"/>
    </location>
</feature>
<dbReference type="EMBL" id="KN832136">
    <property type="protein sequence ID" value="KIN93783.1"/>
    <property type="molecule type" value="Genomic_DNA"/>
</dbReference>
<evidence type="ECO:0000313" key="8">
    <source>
        <dbReference type="Proteomes" id="UP000054217"/>
    </source>
</evidence>
<reference evidence="7 8" key="1">
    <citation type="submission" date="2014-04" db="EMBL/GenBank/DDBJ databases">
        <authorList>
            <consortium name="DOE Joint Genome Institute"/>
            <person name="Kuo A."/>
            <person name="Kohler A."/>
            <person name="Costa M.D."/>
            <person name="Nagy L.G."/>
            <person name="Floudas D."/>
            <person name="Copeland A."/>
            <person name="Barry K.W."/>
            <person name="Cichocki N."/>
            <person name="Veneault-Fourrey C."/>
            <person name="LaButti K."/>
            <person name="Lindquist E.A."/>
            <person name="Lipzen A."/>
            <person name="Lundell T."/>
            <person name="Morin E."/>
            <person name="Murat C."/>
            <person name="Sun H."/>
            <person name="Tunlid A."/>
            <person name="Henrissat B."/>
            <person name="Grigoriev I.V."/>
            <person name="Hibbett D.S."/>
            <person name="Martin F."/>
            <person name="Nordberg H.P."/>
            <person name="Cantor M.N."/>
            <person name="Hua S.X."/>
        </authorList>
    </citation>
    <scope>NUCLEOTIDE SEQUENCE [LARGE SCALE GENOMIC DNA]</scope>
    <source>
        <strain evidence="7 8">Marx 270</strain>
    </source>
</reference>
<evidence type="ECO:0000256" key="5">
    <source>
        <dbReference type="ARBA" id="ARBA00023136"/>
    </source>
</evidence>
<dbReference type="OrthoDB" id="4476201at2759"/>
<reference evidence="8" key="2">
    <citation type="submission" date="2015-01" db="EMBL/GenBank/DDBJ databases">
        <title>Evolutionary Origins and Diversification of the Mycorrhizal Mutualists.</title>
        <authorList>
            <consortium name="DOE Joint Genome Institute"/>
            <consortium name="Mycorrhizal Genomics Consortium"/>
            <person name="Kohler A."/>
            <person name="Kuo A."/>
            <person name="Nagy L.G."/>
            <person name="Floudas D."/>
            <person name="Copeland A."/>
            <person name="Barry K.W."/>
            <person name="Cichocki N."/>
            <person name="Veneault-Fourrey C."/>
            <person name="LaButti K."/>
            <person name="Lindquist E.A."/>
            <person name="Lipzen A."/>
            <person name="Lundell T."/>
            <person name="Morin E."/>
            <person name="Murat C."/>
            <person name="Riley R."/>
            <person name="Ohm R."/>
            <person name="Sun H."/>
            <person name="Tunlid A."/>
            <person name="Henrissat B."/>
            <person name="Grigoriev I.V."/>
            <person name="Hibbett D.S."/>
            <person name="Martin F."/>
        </authorList>
    </citation>
    <scope>NUCLEOTIDE SEQUENCE [LARGE SCALE GENOMIC DNA]</scope>
    <source>
        <strain evidence="8">Marx 270</strain>
    </source>
</reference>
<gene>
    <name evidence="7" type="ORF">M404DRAFT_443386</name>
</gene>
<dbReference type="AlphaFoldDB" id="A0A0C3NDY9"/>
<feature type="transmembrane region" description="Helical" evidence="6">
    <location>
        <begin position="75"/>
        <end position="105"/>
    </location>
</feature>
<dbReference type="InterPro" id="IPR004840">
    <property type="entry name" value="Amino_acid_permease_CS"/>
</dbReference>
<dbReference type="PANTHER" id="PTHR45649:SF6">
    <property type="entry name" value="GABA-SPECIFIC PERMEASE"/>
    <property type="match status" value="1"/>
</dbReference>
<evidence type="ECO:0000256" key="6">
    <source>
        <dbReference type="SAM" id="Phobius"/>
    </source>
</evidence>
<dbReference type="GO" id="GO:0006865">
    <property type="term" value="P:amino acid transport"/>
    <property type="evidence" value="ECO:0007669"/>
    <property type="project" value="InterPro"/>
</dbReference>
<keyword evidence="3 6" id="KW-0812">Transmembrane</keyword>
<feature type="transmembrane region" description="Helical" evidence="6">
    <location>
        <begin position="117"/>
        <end position="137"/>
    </location>
</feature>
<name>A0A0C3NDY9_PISTI</name>
<dbReference type="Proteomes" id="UP000054217">
    <property type="component" value="Unassembled WGS sequence"/>
</dbReference>
<dbReference type="InParanoid" id="A0A0C3NDY9"/>
<feature type="transmembrane region" description="Helical" evidence="6">
    <location>
        <begin position="192"/>
        <end position="211"/>
    </location>
</feature>
<sequence length="243" mass="25845">MNRPSIRTSLSKAAVAKRDEALLAQLGYKQEFKRAFKPLEVFGISFSIIGLLPSIASVLVYALPNGGASSMVWGWAVGSLFILSVGLSMAELGSAAPTSGGLYYWAHSLSSPRWRNLLSWIVGYANTVGSIASLASIDWGCAVQVAAAASIGSGQTFAATNAQLFGIYIAILLSHAIVCCLGTTVLARLQSVYVAINILLCIAVIIVLPVATPKEYINSASYALGNFTNCIYPPFFFFSFRRG</sequence>
<dbReference type="GO" id="GO:0022857">
    <property type="term" value="F:transmembrane transporter activity"/>
    <property type="evidence" value="ECO:0007669"/>
    <property type="project" value="InterPro"/>
</dbReference>
<dbReference type="InterPro" id="IPR002293">
    <property type="entry name" value="AA/rel_permease1"/>
</dbReference>
<dbReference type="Pfam" id="PF13520">
    <property type="entry name" value="AA_permease_2"/>
    <property type="match status" value="1"/>
</dbReference>
<dbReference type="HOGENOM" id="CLU_1067751_0_0_1"/>
<evidence type="ECO:0000256" key="3">
    <source>
        <dbReference type="ARBA" id="ARBA00022692"/>
    </source>
</evidence>
<feature type="transmembrane region" description="Helical" evidence="6">
    <location>
        <begin position="223"/>
        <end position="240"/>
    </location>
</feature>
<protein>
    <recommendedName>
        <fullName evidence="9">Amino acid permease/ SLC12A domain-containing protein</fullName>
    </recommendedName>
</protein>
<accession>A0A0C3NDY9</accession>
<dbReference type="PROSITE" id="PS00218">
    <property type="entry name" value="AMINO_ACID_PERMEASE_1"/>
    <property type="match status" value="1"/>
</dbReference>
<keyword evidence="5 6" id="KW-0472">Membrane</keyword>
<comment type="subcellular location">
    <subcellularLocation>
        <location evidence="1">Membrane</location>
        <topology evidence="1">Multi-pass membrane protein</topology>
    </subcellularLocation>
</comment>
<feature type="transmembrane region" description="Helical" evidence="6">
    <location>
        <begin position="165"/>
        <end position="185"/>
    </location>
</feature>
<evidence type="ECO:0000256" key="1">
    <source>
        <dbReference type="ARBA" id="ARBA00004141"/>
    </source>
</evidence>
<dbReference type="Gene3D" id="1.20.1740.10">
    <property type="entry name" value="Amino acid/polyamine transporter I"/>
    <property type="match status" value="1"/>
</dbReference>
<dbReference type="STRING" id="870435.A0A0C3NDY9"/>
<evidence type="ECO:0000256" key="4">
    <source>
        <dbReference type="ARBA" id="ARBA00022989"/>
    </source>
</evidence>